<accession>A0A2A3JSM4</accession>
<evidence type="ECO:0000256" key="1">
    <source>
        <dbReference type="PIRNR" id="PIRNR012702"/>
    </source>
</evidence>
<evidence type="ECO:0000313" key="5">
    <source>
        <dbReference type="EMBL" id="PBD17469.1"/>
    </source>
</evidence>
<dbReference type="Proteomes" id="UP000217448">
    <property type="component" value="Unassembled WGS sequence"/>
</dbReference>
<dbReference type="GO" id="GO:0046872">
    <property type="term" value="F:metal ion binding"/>
    <property type="evidence" value="ECO:0007669"/>
    <property type="project" value="UniProtKB-KW"/>
</dbReference>
<dbReference type="AlphaFoldDB" id="A0A2A3JSM4"/>
<gene>
    <name evidence="4" type="ORF">CLG85_013730</name>
    <name evidence="5" type="ORF">CLG85_19935</name>
</gene>
<comment type="similarity">
    <text evidence="1">Belongs to the peptidase M81 family.</text>
</comment>
<dbReference type="InterPro" id="IPR015995">
    <property type="entry name" value="MlrC_N"/>
</dbReference>
<dbReference type="Pfam" id="PF07364">
    <property type="entry name" value="DUF1485"/>
    <property type="match status" value="1"/>
</dbReference>
<dbReference type="InterPro" id="IPR009197">
    <property type="entry name" value="MlrC"/>
</dbReference>
<reference evidence="5" key="1">
    <citation type="submission" date="2017-09" db="EMBL/GenBank/DDBJ databases">
        <title>Yangia sp. SAOS 153D whole genome sequencing.</title>
        <authorList>
            <person name="Verma A."/>
            <person name="Krishnamurthi S."/>
        </authorList>
    </citation>
    <scope>NUCLEOTIDE SEQUENCE [LARGE SCALE GENOMIC DNA]</scope>
    <source>
        <strain evidence="5">SAOS 153D</strain>
    </source>
</reference>
<keyword evidence="1" id="KW-0479">Metal-binding</keyword>
<feature type="domain" description="Microcystin LR degradation protein MlrC C-terminal" evidence="2">
    <location>
        <begin position="293"/>
        <end position="455"/>
    </location>
</feature>
<dbReference type="GO" id="GO:0008237">
    <property type="term" value="F:metallopeptidase activity"/>
    <property type="evidence" value="ECO:0007669"/>
    <property type="project" value="UniProtKB-KW"/>
</dbReference>
<feature type="domain" description="Microcystin LR degradation protein MlrC N-terminal" evidence="3">
    <location>
        <begin position="6"/>
        <end position="283"/>
    </location>
</feature>
<protein>
    <recommendedName>
        <fullName evidence="1">Microcystinase C</fullName>
        <shortName evidence="1">MlrC</shortName>
    </recommendedName>
</protein>
<dbReference type="EMBL" id="NTHN02000024">
    <property type="protein sequence ID" value="MCT4371320.1"/>
    <property type="molecule type" value="Genomic_DNA"/>
</dbReference>
<comment type="function">
    <text evidence="1">Involved in peptidolytic degradation of cyclic heptapeptide hepatotoxin microcystin (MC).</text>
</comment>
<keyword evidence="1" id="KW-0378">Hydrolase</keyword>
<proteinExistence type="inferred from homology"/>
<reference evidence="6" key="2">
    <citation type="submission" date="2023-07" db="EMBL/GenBank/DDBJ databases">
        <title>Yangia mangrovi SAOS 153D genome.</title>
        <authorList>
            <person name="Verma A."/>
            <person name="Pal Y."/>
            <person name="Sundharam S."/>
            <person name="Bisht B."/>
            <person name="Srinivasan K."/>
        </authorList>
    </citation>
    <scope>NUCLEOTIDE SEQUENCE [LARGE SCALE GENOMIC DNA]</scope>
    <source>
        <strain evidence="6">SAOS 153D</strain>
    </source>
</reference>
<dbReference type="Pfam" id="PF07171">
    <property type="entry name" value="MlrC_C"/>
    <property type="match status" value="1"/>
</dbReference>
<evidence type="ECO:0000259" key="2">
    <source>
        <dbReference type="Pfam" id="PF07171"/>
    </source>
</evidence>
<keyword evidence="1" id="KW-0645">Protease</keyword>
<dbReference type="PIRSF" id="PIRSF012702">
    <property type="entry name" value="UCP012702"/>
    <property type="match status" value="1"/>
</dbReference>
<evidence type="ECO:0000313" key="6">
    <source>
        <dbReference type="Proteomes" id="UP000217448"/>
    </source>
</evidence>
<dbReference type="EMBL" id="NTHN01000379">
    <property type="protein sequence ID" value="PBD17469.1"/>
    <property type="molecule type" value="Genomic_DNA"/>
</dbReference>
<dbReference type="OrthoDB" id="9782658at2"/>
<name>A0A2A3JSM4_9RHOB</name>
<evidence type="ECO:0000259" key="3">
    <source>
        <dbReference type="Pfam" id="PF07364"/>
    </source>
</evidence>
<comment type="cofactor">
    <cofactor evidence="1">
        <name>Zn(2+)</name>
        <dbReference type="ChEBI" id="CHEBI:29105"/>
    </cofactor>
    <text evidence="1">Binds 1 zinc ion per subunit.</text>
</comment>
<comment type="caution">
    <text evidence="5">The sequence shown here is derived from an EMBL/GenBank/DDBJ whole genome shotgun (WGS) entry which is preliminary data.</text>
</comment>
<dbReference type="GO" id="GO:0006508">
    <property type="term" value="P:proteolysis"/>
    <property type="evidence" value="ECO:0007669"/>
    <property type="project" value="UniProtKB-KW"/>
</dbReference>
<keyword evidence="1" id="KW-0482">Metalloprotease</keyword>
<dbReference type="InterPro" id="IPR010799">
    <property type="entry name" value="MlrC_C"/>
</dbReference>
<reference evidence="4" key="3">
    <citation type="submission" date="2024-05" db="EMBL/GenBank/DDBJ databases">
        <title>Yangia mangrovi SAOS 153D genome.</title>
        <authorList>
            <person name="Verma A."/>
            <person name="Pal Y."/>
            <person name="Sundharam S."/>
            <person name="Bisht B."/>
            <person name="Srinivasan K."/>
        </authorList>
    </citation>
    <scope>NUCLEOTIDE SEQUENCE</scope>
    <source>
        <strain evidence="4">SAOS 153D</strain>
    </source>
</reference>
<dbReference type="RefSeq" id="WP_095883803.1">
    <property type="nucleotide sequence ID" value="NZ_NTHN02000024.1"/>
</dbReference>
<organism evidence="5">
    <name type="scientific">Alloyangia mangrovi</name>
    <dbReference type="NCBI Taxonomy" id="1779329"/>
    <lineage>
        <taxon>Bacteria</taxon>
        <taxon>Pseudomonadati</taxon>
        <taxon>Pseudomonadota</taxon>
        <taxon>Alphaproteobacteria</taxon>
        <taxon>Rhodobacterales</taxon>
        <taxon>Roseobacteraceae</taxon>
        <taxon>Alloyangia</taxon>
    </lineage>
</organism>
<evidence type="ECO:0000313" key="4">
    <source>
        <dbReference type="EMBL" id="MCT4371320.1"/>
    </source>
</evidence>
<sequence length="480" mass="51334">MTTKKRIAVGGIHTECSTYNPVLIRAEDFTVMREDELTASAHFAFLPQQDVEILPLLHARAVPGGPVDRAAYDGFKANLLSRLEAALPLDGIYLAMHGAMHVDGMWDAEGDWIKAVRDLVGPDVPISVSYDLHGNVSQRIIDQIDMFAAYRTAPHIDVAETMQRAWEMLLRCLRSGEKPFVTWAKIPVLMPGERSSTEDQPAKSLYAALPGHDLRPGIWSADQMVGYVWADEPRGTAAAIVTATDPAEAEAVTTELAQAYWDARGDFAFGPVTGPLDEMLEIAAKAGTAPVILAESGDNPTGGGVGDNGLVLKALIERDWQDALIAGITDPEAVAACFAAGLGAELELTVGAKLDPAGESASARFTVVNLVEGAGGAFAQAVVKTGGITVVLAARRRPYHNFEDFDLLGLDPRKVGLLVVKSGYLSPDLAPIANPNLMALTDGVVNQDIPRLESRHRAPGLYPWDMEATFTPAPARSARA</sequence>
<keyword evidence="6" id="KW-1185">Reference proteome</keyword>